<feature type="domain" description="D-glutamate N-acetyltransferase-like C-terminal" evidence="1">
    <location>
        <begin position="132"/>
        <end position="329"/>
    </location>
</feature>
<dbReference type="Pfam" id="PF07755">
    <property type="entry name" value="DUF1611"/>
    <property type="match status" value="1"/>
</dbReference>
<protein>
    <submittedName>
        <fullName evidence="3">NAD-dependent epimerase/dehydratase-like protein</fullName>
    </submittedName>
</protein>
<evidence type="ECO:0000259" key="2">
    <source>
        <dbReference type="Pfam" id="PF17396"/>
    </source>
</evidence>
<sequence length="338" mass="35265">MLTLRTPYLVFLGDEADSAYAKTGIGLAYWRPDLCVGQMRLSDNAADTGLPDQSIHEAQAAGAQSLVLGVAMIGGAIPAEWLPILVEALEAGMDVVAGFHTKLSSFPELVAAAERGGSNLVDVRVPPADIPVGTGQKRTGRRLLTVGTDCALGKKYTALALAKGMSAAGMSADFRATGQTGILIAGGGVPLDAVVADFLVGAAEKVSPDNAPDHWDVIEGQGALFHPGYGPVSMGLLIGSQPDAFVVCTEAGRDTIRGWDSFSTPDIRDVIARTIDIGQQFNPDIRCVGISANTRHLDPTARADYLGALEKEYGLPAIDPIATGVEPIVTRLATEFGQ</sequence>
<name>A0A2L2BPX1_9MICO</name>
<keyword evidence="4" id="KW-1185">Reference proteome</keyword>
<proteinExistence type="predicted"/>
<evidence type="ECO:0000259" key="1">
    <source>
        <dbReference type="Pfam" id="PF07755"/>
    </source>
</evidence>
<dbReference type="AlphaFoldDB" id="A0A2L2BPX1"/>
<dbReference type="PIRSF" id="PIRSF026760">
    <property type="entry name" value="UCP026760"/>
    <property type="match status" value="1"/>
</dbReference>
<dbReference type="SUPFAM" id="SSF52540">
    <property type="entry name" value="P-loop containing nucleoside triphosphate hydrolases"/>
    <property type="match status" value="1"/>
</dbReference>
<dbReference type="InterPro" id="IPR035086">
    <property type="entry name" value="DgcN-like_C"/>
</dbReference>
<dbReference type="InterPro" id="IPR035402">
    <property type="entry name" value="DgcN-like_N"/>
</dbReference>
<feature type="domain" description="D-glutamate N-acetyltransferase-like N-terminal" evidence="2">
    <location>
        <begin position="48"/>
        <end position="126"/>
    </location>
</feature>
<dbReference type="Gene3D" id="3.40.50.300">
    <property type="entry name" value="P-loop containing nucleotide triphosphate hydrolases"/>
    <property type="match status" value="1"/>
</dbReference>
<gene>
    <name evidence="3" type="ORF">C3B54_11670</name>
</gene>
<dbReference type="Pfam" id="PF17396">
    <property type="entry name" value="DUF1611_N"/>
    <property type="match status" value="1"/>
</dbReference>
<dbReference type="OrthoDB" id="9778498at2"/>
<dbReference type="InterPro" id="IPR027417">
    <property type="entry name" value="P-loop_NTPase"/>
</dbReference>
<evidence type="ECO:0000313" key="4">
    <source>
        <dbReference type="Proteomes" id="UP000243077"/>
    </source>
</evidence>
<dbReference type="Proteomes" id="UP000243077">
    <property type="component" value="Chromosome"/>
</dbReference>
<dbReference type="KEGG" id="psai:C3B54_11670"/>
<dbReference type="EMBL" id="CP026923">
    <property type="protein sequence ID" value="AVG23652.1"/>
    <property type="molecule type" value="Genomic_DNA"/>
</dbReference>
<dbReference type="PANTHER" id="PTHR40690:SF1">
    <property type="entry name" value="DUF1611 DOMAIN-CONTAINING PROTEIN"/>
    <property type="match status" value="1"/>
</dbReference>
<dbReference type="Gene3D" id="3.40.50.720">
    <property type="entry name" value="NAD(P)-binding Rossmann-like Domain"/>
    <property type="match status" value="1"/>
</dbReference>
<dbReference type="InterPro" id="IPR011669">
    <property type="entry name" value="DgcN-like"/>
</dbReference>
<dbReference type="PANTHER" id="PTHR40690">
    <property type="entry name" value="GLL3100 PROTEIN"/>
    <property type="match status" value="1"/>
</dbReference>
<reference evidence="3 4" key="1">
    <citation type="submission" date="2018-02" db="EMBL/GenBank/DDBJ databases">
        <title>Complete genome of the streamlined marine actinobacterium Pontimonas salivibrio CL-TW6 adapted to coastal planktonic lifestype.</title>
        <authorList>
            <person name="Cho B.C."/>
            <person name="Hardies S.C."/>
            <person name="Jang G.I."/>
            <person name="Hwang C.Y."/>
        </authorList>
    </citation>
    <scope>NUCLEOTIDE SEQUENCE [LARGE SCALE GENOMIC DNA]</scope>
    <source>
        <strain evidence="3 4">CL-TW6</strain>
    </source>
</reference>
<evidence type="ECO:0000313" key="3">
    <source>
        <dbReference type="EMBL" id="AVG23652.1"/>
    </source>
</evidence>
<accession>A0A2L2BPX1</accession>
<dbReference type="RefSeq" id="WP_104913232.1">
    <property type="nucleotide sequence ID" value="NZ_CP026923.1"/>
</dbReference>
<organism evidence="3 4">
    <name type="scientific">Pontimonas salivibrio</name>
    <dbReference type="NCBI Taxonomy" id="1159327"/>
    <lineage>
        <taxon>Bacteria</taxon>
        <taxon>Bacillati</taxon>
        <taxon>Actinomycetota</taxon>
        <taxon>Actinomycetes</taxon>
        <taxon>Micrococcales</taxon>
        <taxon>Microbacteriaceae</taxon>
        <taxon>Pontimonas</taxon>
    </lineage>
</organism>